<accession>A0AAD5MBE4</accession>
<feature type="compositionally biased region" description="Low complexity" evidence="1">
    <location>
        <begin position="68"/>
        <end position="84"/>
    </location>
</feature>
<keyword evidence="2" id="KW-0732">Signal</keyword>
<organism evidence="3 4">
    <name type="scientific">Parelaphostrongylus tenuis</name>
    <name type="common">Meningeal worm</name>
    <dbReference type="NCBI Taxonomy" id="148309"/>
    <lineage>
        <taxon>Eukaryota</taxon>
        <taxon>Metazoa</taxon>
        <taxon>Ecdysozoa</taxon>
        <taxon>Nematoda</taxon>
        <taxon>Chromadorea</taxon>
        <taxon>Rhabditida</taxon>
        <taxon>Rhabditina</taxon>
        <taxon>Rhabditomorpha</taxon>
        <taxon>Strongyloidea</taxon>
        <taxon>Metastrongylidae</taxon>
        <taxon>Parelaphostrongylus</taxon>
    </lineage>
</organism>
<dbReference type="Proteomes" id="UP001196413">
    <property type="component" value="Unassembled WGS sequence"/>
</dbReference>
<comment type="caution">
    <text evidence="3">The sequence shown here is derived from an EMBL/GenBank/DDBJ whole genome shotgun (WGS) entry which is preliminary data.</text>
</comment>
<feature type="signal peptide" evidence="2">
    <location>
        <begin position="1"/>
        <end position="18"/>
    </location>
</feature>
<name>A0AAD5MBE4_PARTN</name>
<gene>
    <name evidence="3" type="ORF">KIN20_011840</name>
</gene>
<evidence type="ECO:0000313" key="3">
    <source>
        <dbReference type="EMBL" id="KAJ1354800.1"/>
    </source>
</evidence>
<dbReference type="EMBL" id="JAHQIW010002224">
    <property type="protein sequence ID" value="KAJ1354800.1"/>
    <property type="molecule type" value="Genomic_DNA"/>
</dbReference>
<dbReference type="AlphaFoldDB" id="A0AAD5MBE4"/>
<proteinExistence type="predicted"/>
<sequence>MGCIFVLLVLLALSITQADSAGSPGYNLESPIAPMLYPPGYRYIYYYYDPYLEQWFKGGEQPERLHPEQPQQRQQPQQPQQQQPPLQPEGSWSRLLKGAGATVGELLEYLLGK</sequence>
<protein>
    <submittedName>
        <fullName evidence="3">Uncharacterized protein</fullName>
    </submittedName>
</protein>
<evidence type="ECO:0000313" key="4">
    <source>
        <dbReference type="Proteomes" id="UP001196413"/>
    </source>
</evidence>
<keyword evidence="4" id="KW-1185">Reference proteome</keyword>
<evidence type="ECO:0000256" key="2">
    <source>
        <dbReference type="SAM" id="SignalP"/>
    </source>
</evidence>
<reference evidence="3" key="1">
    <citation type="submission" date="2021-06" db="EMBL/GenBank/DDBJ databases">
        <title>Parelaphostrongylus tenuis whole genome reference sequence.</title>
        <authorList>
            <person name="Garwood T.J."/>
            <person name="Larsen P.A."/>
            <person name="Fountain-Jones N.M."/>
            <person name="Garbe J.R."/>
            <person name="Macchietto M.G."/>
            <person name="Kania S.A."/>
            <person name="Gerhold R.W."/>
            <person name="Richards J.E."/>
            <person name="Wolf T.M."/>
        </authorList>
    </citation>
    <scope>NUCLEOTIDE SEQUENCE</scope>
    <source>
        <strain evidence="3">MNPRO001-30</strain>
        <tissue evidence="3">Meninges</tissue>
    </source>
</reference>
<evidence type="ECO:0000256" key="1">
    <source>
        <dbReference type="SAM" id="MobiDB-lite"/>
    </source>
</evidence>
<feature type="chain" id="PRO_5042224195" evidence="2">
    <location>
        <begin position="19"/>
        <end position="113"/>
    </location>
</feature>
<feature type="region of interest" description="Disordered" evidence="1">
    <location>
        <begin position="59"/>
        <end position="92"/>
    </location>
</feature>